<dbReference type="Proteomes" id="UP000299084">
    <property type="component" value="Unassembled WGS sequence"/>
</dbReference>
<comment type="caution">
    <text evidence="2">The sequence shown here is derived from an EMBL/GenBank/DDBJ whole genome shotgun (WGS) entry which is preliminary data.</text>
</comment>
<dbReference type="EMBL" id="JWIN03000026">
    <property type="protein sequence ID" value="KAB1257694.1"/>
    <property type="molecule type" value="Genomic_DNA"/>
</dbReference>
<feature type="compositionally biased region" description="Low complexity" evidence="1">
    <location>
        <begin position="152"/>
        <end position="161"/>
    </location>
</feature>
<evidence type="ECO:0000313" key="2">
    <source>
        <dbReference type="EMBL" id="KAB1257694.1"/>
    </source>
</evidence>
<feature type="compositionally biased region" description="Basic and acidic residues" evidence="1">
    <location>
        <begin position="83"/>
        <end position="95"/>
    </location>
</feature>
<evidence type="ECO:0000256" key="1">
    <source>
        <dbReference type="SAM" id="MobiDB-lite"/>
    </source>
</evidence>
<sequence length="186" mass="20576">LATLVHDGCLFFEVVGQSHLDSNIEDQEIVTNPPDICQVVEVTTESDEQPVSMSELYPLQISPVSSYAESETTDSVPSDEESSEGRPHWRKRNIEGKQYLSNMGTRSTYLLPSMATFVTSNKPDLQVTIKEESCPVPYNSSWPPFPDLPLAPSVTPTPSSSRPDRETRASVIKKTSDITQARVKSC</sequence>
<feature type="non-terminal residue" evidence="2">
    <location>
        <position position="1"/>
    </location>
</feature>
<feature type="region of interest" description="Disordered" evidence="1">
    <location>
        <begin position="138"/>
        <end position="186"/>
    </location>
</feature>
<proteinExistence type="predicted"/>
<organism evidence="2 3">
    <name type="scientific">Camelus dromedarius</name>
    <name type="common">Dromedary</name>
    <name type="synonym">Arabian camel</name>
    <dbReference type="NCBI Taxonomy" id="9838"/>
    <lineage>
        <taxon>Eukaryota</taxon>
        <taxon>Metazoa</taxon>
        <taxon>Chordata</taxon>
        <taxon>Craniata</taxon>
        <taxon>Vertebrata</taxon>
        <taxon>Euteleostomi</taxon>
        <taxon>Mammalia</taxon>
        <taxon>Eutheria</taxon>
        <taxon>Laurasiatheria</taxon>
        <taxon>Artiodactyla</taxon>
        <taxon>Tylopoda</taxon>
        <taxon>Camelidae</taxon>
        <taxon>Camelus</taxon>
    </lineage>
</organism>
<reference evidence="2 3" key="1">
    <citation type="journal article" date="2019" name="Mol. Ecol. Resour.">
        <title>Improving Illumina assemblies with Hi-C and long reads: an example with the North African dromedary.</title>
        <authorList>
            <person name="Elbers J.P."/>
            <person name="Rogers M.F."/>
            <person name="Perelman P.L."/>
            <person name="Proskuryakova A.A."/>
            <person name="Serdyukova N.A."/>
            <person name="Johnson W.E."/>
            <person name="Horin P."/>
            <person name="Corander J."/>
            <person name="Murphy D."/>
            <person name="Burger P.A."/>
        </authorList>
    </citation>
    <scope>NUCLEOTIDE SEQUENCE [LARGE SCALE GENOMIC DNA]</scope>
    <source>
        <strain evidence="2">Drom800</strain>
        <tissue evidence="2">Blood</tissue>
    </source>
</reference>
<keyword evidence="3" id="KW-1185">Reference proteome</keyword>
<feature type="compositionally biased region" description="Polar residues" evidence="1">
    <location>
        <begin position="67"/>
        <end position="76"/>
    </location>
</feature>
<name>A0A5N4CH57_CAMDR</name>
<dbReference type="STRING" id="9838.ENSCDRP00005022691"/>
<feature type="region of interest" description="Disordered" evidence="1">
    <location>
        <begin position="67"/>
        <end position="97"/>
    </location>
</feature>
<dbReference type="AlphaFoldDB" id="A0A5N4CH57"/>
<protein>
    <submittedName>
        <fullName evidence="2">Interferon regulatory factor 2</fullName>
    </submittedName>
</protein>
<accession>A0A5N4CH57</accession>
<evidence type="ECO:0000313" key="3">
    <source>
        <dbReference type="Proteomes" id="UP000299084"/>
    </source>
</evidence>
<gene>
    <name evidence="2" type="ORF">Cadr_000026605</name>
</gene>